<protein>
    <recommendedName>
        <fullName evidence="3">Formyl transferase N-terminal domain-containing protein</fullName>
    </recommendedName>
</protein>
<evidence type="ECO:0008006" key="3">
    <source>
        <dbReference type="Google" id="ProtNLM"/>
    </source>
</evidence>
<organism evidence="1 2">
    <name type="scientific">Acidovorax kalamii</name>
    <dbReference type="NCBI Taxonomy" id="2004485"/>
    <lineage>
        <taxon>Bacteria</taxon>
        <taxon>Pseudomonadati</taxon>
        <taxon>Pseudomonadota</taxon>
        <taxon>Betaproteobacteria</taxon>
        <taxon>Burkholderiales</taxon>
        <taxon>Comamonadaceae</taxon>
        <taxon>Acidovorax</taxon>
    </lineage>
</organism>
<accession>A0A235ESX9</accession>
<proteinExistence type="predicted"/>
<dbReference type="Proteomes" id="UP000215441">
    <property type="component" value="Unassembled WGS sequence"/>
</dbReference>
<evidence type="ECO:0000313" key="2">
    <source>
        <dbReference type="Proteomes" id="UP000215441"/>
    </source>
</evidence>
<dbReference type="SUPFAM" id="SSF53328">
    <property type="entry name" value="Formyltransferase"/>
    <property type="match status" value="1"/>
</dbReference>
<reference evidence="1 2" key="1">
    <citation type="submission" date="2017-07" db="EMBL/GenBank/DDBJ databases">
        <title>Acidovorax KNDSW TSA 6 genome sequence and assembly.</title>
        <authorList>
            <person name="Mayilraj S."/>
        </authorList>
    </citation>
    <scope>NUCLEOTIDE SEQUENCE [LARGE SCALE GENOMIC DNA]</scope>
    <source>
        <strain evidence="1 2">KNDSW-TSA6</strain>
    </source>
</reference>
<evidence type="ECO:0000313" key="1">
    <source>
        <dbReference type="EMBL" id="OYD52114.1"/>
    </source>
</evidence>
<comment type="caution">
    <text evidence="1">The sequence shown here is derived from an EMBL/GenBank/DDBJ whole genome shotgun (WGS) entry which is preliminary data.</text>
</comment>
<name>A0A235ESX9_9BURK</name>
<keyword evidence="2" id="KW-1185">Reference proteome</keyword>
<dbReference type="EMBL" id="NOIG01000001">
    <property type="protein sequence ID" value="OYD52114.1"/>
    <property type="molecule type" value="Genomic_DNA"/>
</dbReference>
<dbReference type="InterPro" id="IPR036477">
    <property type="entry name" value="Formyl_transf_N_sf"/>
</dbReference>
<dbReference type="Gene3D" id="3.40.50.170">
    <property type="entry name" value="Formyl transferase, N-terminal domain"/>
    <property type="match status" value="1"/>
</dbReference>
<dbReference type="AlphaFoldDB" id="A0A235ESX9"/>
<gene>
    <name evidence="1" type="ORF">CBY09_01075</name>
</gene>
<sequence length="275" mass="30572">MRTIPLALLVFRGGCPVTQAYLDYLRLHGMQPALILAVDYVGEGPRAQQLRRLLGERLAARLLRLRRNRAARVPADLAATVQQGWPVKLTPGREPDYEVAAERVLRLTVDSYADPRLLDAMRNCGVRTFLYCSGGRVPASLFQQDFRILHIHPGVVPFVRGSDGLLWSLLARGRPGASCFYMDAGIDTGRLIATAEFDPPRWPGLRATPDSLYQALLYCYDPHLRASLLVSLLERLAPGQDLAELEAAAQPHAPGGHYYTMHPELRARTLARLCL</sequence>